<dbReference type="Proteomes" id="UP000187203">
    <property type="component" value="Unassembled WGS sequence"/>
</dbReference>
<proteinExistence type="predicted"/>
<protein>
    <submittedName>
        <fullName evidence="1">Uncharacterized protein</fullName>
    </submittedName>
</protein>
<comment type="caution">
    <text evidence="1">The sequence shown here is derived from an EMBL/GenBank/DDBJ whole genome shotgun (WGS) entry which is preliminary data.</text>
</comment>
<organism evidence="1 2">
    <name type="scientific">Corchorus olitorius</name>
    <dbReference type="NCBI Taxonomy" id="93759"/>
    <lineage>
        <taxon>Eukaryota</taxon>
        <taxon>Viridiplantae</taxon>
        <taxon>Streptophyta</taxon>
        <taxon>Embryophyta</taxon>
        <taxon>Tracheophyta</taxon>
        <taxon>Spermatophyta</taxon>
        <taxon>Magnoliopsida</taxon>
        <taxon>eudicotyledons</taxon>
        <taxon>Gunneridae</taxon>
        <taxon>Pentapetalae</taxon>
        <taxon>rosids</taxon>
        <taxon>malvids</taxon>
        <taxon>Malvales</taxon>
        <taxon>Malvaceae</taxon>
        <taxon>Grewioideae</taxon>
        <taxon>Apeibeae</taxon>
        <taxon>Corchorus</taxon>
    </lineage>
</organism>
<accession>A0A1R3HPI6</accession>
<dbReference type="AlphaFoldDB" id="A0A1R3HPI6"/>
<keyword evidence="2" id="KW-1185">Reference proteome</keyword>
<name>A0A1R3HPI6_9ROSI</name>
<evidence type="ECO:0000313" key="1">
    <source>
        <dbReference type="EMBL" id="OMO72204.1"/>
    </source>
</evidence>
<dbReference type="EMBL" id="AWUE01019685">
    <property type="protein sequence ID" value="OMO72204.1"/>
    <property type="molecule type" value="Genomic_DNA"/>
</dbReference>
<reference evidence="2" key="1">
    <citation type="submission" date="2013-09" db="EMBL/GenBank/DDBJ databases">
        <title>Corchorus olitorius genome sequencing.</title>
        <authorList>
            <person name="Alam M."/>
            <person name="Haque M.S."/>
            <person name="Islam M.S."/>
            <person name="Emdad E.M."/>
            <person name="Islam M.M."/>
            <person name="Ahmed B."/>
            <person name="Halim A."/>
            <person name="Hossen Q.M.M."/>
            <person name="Hossain M.Z."/>
            <person name="Ahmed R."/>
            <person name="Khan M.M."/>
            <person name="Islam R."/>
            <person name="Rashid M.M."/>
            <person name="Khan S.A."/>
            <person name="Rahman M.S."/>
            <person name="Alam M."/>
            <person name="Yahiya A.S."/>
            <person name="Khan M.S."/>
            <person name="Azam M.S."/>
            <person name="Haque T."/>
            <person name="Lashkar M.Z.H."/>
            <person name="Akhand A.I."/>
            <person name="Morshed G."/>
            <person name="Roy S."/>
            <person name="Uddin K.S."/>
            <person name="Rabeya T."/>
            <person name="Hossain A.S."/>
            <person name="Chowdhury A."/>
            <person name="Snigdha A.R."/>
            <person name="Mortoza M.S."/>
            <person name="Matin S.A."/>
            <person name="Hoque S.M.E."/>
            <person name="Islam M.K."/>
            <person name="Roy D.K."/>
            <person name="Haider R."/>
            <person name="Moosa M.M."/>
            <person name="Elias S.M."/>
            <person name="Hasan A.M."/>
            <person name="Jahan S."/>
            <person name="Shafiuddin M."/>
            <person name="Mahmood N."/>
            <person name="Shommy N.S."/>
        </authorList>
    </citation>
    <scope>NUCLEOTIDE SEQUENCE [LARGE SCALE GENOMIC DNA]</scope>
    <source>
        <strain evidence="2">cv. O-4</strain>
    </source>
</reference>
<gene>
    <name evidence="1" type="ORF">COLO4_27763</name>
</gene>
<evidence type="ECO:0000313" key="2">
    <source>
        <dbReference type="Proteomes" id="UP000187203"/>
    </source>
</evidence>
<sequence length="43" mass="4841">MEISYISRNVTNDTFIHSAPGESQSWIELAAHKTFVYLGLDKA</sequence>